<sequence length="305" mass="34895">MKFQIPSKKTGYYPEVISLLINMECSNAGHSELGLNHPADVFYFSFLEVIDSAKRLLERLSSDALKRKENHAYTPDNLEDYRVDIFNLIFFSANFIEACQSILKSVLNKDERFTKASREFKDLTSSYRAHVSKIINEIKHKHRRVRPFLSSWDANLVVGYYIEGVLPEGTLGADPLIHDDFHGMKTGFSLNRNIPYHLINTYFVSSALSSVLVKYSGLGSSECNNFSSDEIKKCFDMLSDLPLLFFPDEIEMKVPSIKRNKAEGFSLELPSGRKIENRRPHIMNISLSQRIGLQARSFSLPYFRG</sequence>
<gene>
    <name evidence="1" type="ORF">Ga0061065_10655</name>
</gene>
<organism evidence="1 2">
    <name type="scientific">Marinomonas fungiae</name>
    <dbReference type="NCBI Taxonomy" id="1137284"/>
    <lineage>
        <taxon>Bacteria</taxon>
        <taxon>Pseudomonadati</taxon>
        <taxon>Pseudomonadota</taxon>
        <taxon>Gammaproteobacteria</taxon>
        <taxon>Oceanospirillales</taxon>
        <taxon>Oceanospirillaceae</taxon>
        <taxon>Marinomonas</taxon>
    </lineage>
</organism>
<dbReference type="Proteomes" id="UP000182769">
    <property type="component" value="Unassembled WGS sequence"/>
</dbReference>
<protein>
    <submittedName>
        <fullName evidence="1">Uncharacterized protein</fullName>
    </submittedName>
</protein>
<dbReference type="AlphaFoldDB" id="A0A0K6IMC1"/>
<dbReference type="OrthoDB" id="2989138at2"/>
<dbReference type="RefSeq" id="WP_055463188.1">
    <property type="nucleotide sequence ID" value="NZ_CYHG01000006.1"/>
</dbReference>
<evidence type="ECO:0000313" key="1">
    <source>
        <dbReference type="EMBL" id="CUB04236.1"/>
    </source>
</evidence>
<accession>A0A0K6IMC1</accession>
<name>A0A0K6IMC1_9GAMM</name>
<dbReference type="EMBL" id="CYHG01000006">
    <property type="protein sequence ID" value="CUB04236.1"/>
    <property type="molecule type" value="Genomic_DNA"/>
</dbReference>
<evidence type="ECO:0000313" key="2">
    <source>
        <dbReference type="Proteomes" id="UP000182769"/>
    </source>
</evidence>
<proteinExistence type="predicted"/>
<keyword evidence="2" id="KW-1185">Reference proteome</keyword>
<reference evidence="2" key="1">
    <citation type="submission" date="2015-08" db="EMBL/GenBank/DDBJ databases">
        <authorList>
            <person name="Varghese N."/>
        </authorList>
    </citation>
    <scope>NUCLEOTIDE SEQUENCE [LARGE SCALE GENOMIC DNA]</scope>
    <source>
        <strain evidence="2">JCM 18476</strain>
    </source>
</reference>